<dbReference type="Proteomes" id="UP000664859">
    <property type="component" value="Unassembled WGS sequence"/>
</dbReference>
<keyword evidence="3" id="KW-1185">Reference proteome</keyword>
<gene>
    <name evidence="2" type="ORF">JKP88DRAFT_276037</name>
</gene>
<evidence type="ECO:0000256" key="1">
    <source>
        <dbReference type="SAM" id="MobiDB-lite"/>
    </source>
</evidence>
<reference evidence="2" key="1">
    <citation type="submission" date="2021-02" db="EMBL/GenBank/DDBJ databases">
        <title>First Annotated Genome of the Yellow-green Alga Tribonema minus.</title>
        <authorList>
            <person name="Mahan K.M."/>
        </authorList>
    </citation>
    <scope>NUCLEOTIDE SEQUENCE</scope>
    <source>
        <strain evidence="2">UTEX B ZZ1240</strain>
    </source>
</reference>
<protein>
    <submittedName>
        <fullName evidence="2">Uncharacterized protein</fullName>
    </submittedName>
</protein>
<dbReference type="EMBL" id="JAFCMP010000090">
    <property type="protein sequence ID" value="KAG5187236.1"/>
    <property type="molecule type" value="Genomic_DNA"/>
</dbReference>
<sequence length="219" mass="22607">MWRRKLECLALLESEGEVRQRVRDGVLDLGVAQAVAWSGGVQQSRGMAAAAERPVALAAQATALLRNGGNDMLAASERLLTRMTAMLAAITSIVRAAHSRGVIVEVSPDGEEQGNGGGSDSGRSAAAPDNSTATAAPTAAQVAAAIRDIQAVECRGMDLHSNAQLVKMEEGVEAWAACMCEGLHAELVDTCSGGSSSVELVAEDVVVAREHGNMKSVAS</sequence>
<dbReference type="AlphaFoldDB" id="A0A835Z4S8"/>
<feature type="region of interest" description="Disordered" evidence="1">
    <location>
        <begin position="106"/>
        <end position="134"/>
    </location>
</feature>
<accession>A0A835Z4S8</accession>
<proteinExistence type="predicted"/>
<comment type="caution">
    <text evidence="2">The sequence shown here is derived from an EMBL/GenBank/DDBJ whole genome shotgun (WGS) entry which is preliminary data.</text>
</comment>
<feature type="compositionally biased region" description="Low complexity" evidence="1">
    <location>
        <begin position="121"/>
        <end position="134"/>
    </location>
</feature>
<evidence type="ECO:0000313" key="3">
    <source>
        <dbReference type="Proteomes" id="UP000664859"/>
    </source>
</evidence>
<organism evidence="2 3">
    <name type="scientific">Tribonema minus</name>
    <dbReference type="NCBI Taxonomy" id="303371"/>
    <lineage>
        <taxon>Eukaryota</taxon>
        <taxon>Sar</taxon>
        <taxon>Stramenopiles</taxon>
        <taxon>Ochrophyta</taxon>
        <taxon>PX clade</taxon>
        <taxon>Xanthophyceae</taxon>
        <taxon>Tribonematales</taxon>
        <taxon>Tribonemataceae</taxon>
        <taxon>Tribonema</taxon>
    </lineage>
</organism>
<name>A0A835Z4S8_9STRA</name>
<evidence type="ECO:0000313" key="2">
    <source>
        <dbReference type="EMBL" id="KAG5187236.1"/>
    </source>
</evidence>